<protein>
    <recommendedName>
        <fullName evidence="4">DUF5666 domain-containing protein</fullName>
    </recommendedName>
</protein>
<name>A0A1H1UR19_9BRAD</name>
<keyword evidence="3" id="KW-1185">Reference proteome</keyword>
<accession>A0A1H1UR19</accession>
<evidence type="ECO:0008006" key="4">
    <source>
        <dbReference type="Google" id="ProtNLM"/>
    </source>
</evidence>
<evidence type="ECO:0000313" key="3">
    <source>
        <dbReference type="Proteomes" id="UP000243904"/>
    </source>
</evidence>
<dbReference type="AlphaFoldDB" id="A0A1H1UR19"/>
<feature type="signal peptide" evidence="1">
    <location>
        <begin position="1"/>
        <end position="28"/>
    </location>
</feature>
<keyword evidence="1" id="KW-0732">Signal</keyword>
<proteinExistence type="predicted"/>
<sequence>MLMSRALWVPVAATTVLVGVLLSAPAFAQAHIRGTLTAAKDGTISVQTDKGGTESIKLANDAGLFLVTTADMSAIQAGKFVGITSIEQDGKRVAREVHVFDESLRGLAEGHYPWDLESKPNMMTNANIAKIEEVGTDHVVRLNYSRGEQTITIPTSATVVAFDKAPADQLAVGRKVFVVMKKDGPEAAAVVIGAEGVKPPM</sequence>
<gene>
    <name evidence="2" type="ORF">SAMN05444158_3066</name>
</gene>
<evidence type="ECO:0000256" key="1">
    <source>
        <dbReference type="SAM" id="SignalP"/>
    </source>
</evidence>
<evidence type="ECO:0000313" key="2">
    <source>
        <dbReference type="EMBL" id="SDS74933.1"/>
    </source>
</evidence>
<feature type="chain" id="PRO_5009262426" description="DUF5666 domain-containing protein" evidence="1">
    <location>
        <begin position="29"/>
        <end position="201"/>
    </location>
</feature>
<reference evidence="3" key="1">
    <citation type="submission" date="2016-10" db="EMBL/GenBank/DDBJ databases">
        <authorList>
            <person name="Varghese N."/>
            <person name="Submissions S."/>
        </authorList>
    </citation>
    <scope>NUCLEOTIDE SEQUENCE [LARGE SCALE GENOMIC DNA]</scope>
    <source>
        <strain evidence="3">GAS369</strain>
    </source>
</reference>
<dbReference type="EMBL" id="LT629750">
    <property type="protein sequence ID" value="SDS74933.1"/>
    <property type="molecule type" value="Genomic_DNA"/>
</dbReference>
<dbReference type="Proteomes" id="UP000243904">
    <property type="component" value="Chromosome I"/>
</dbReference>
<organism evidence="2 3">
    <name type="scientific">Bradyrhizobium canariense</name>
    <dbReference type="NCBI Taxonomy" id="255045"/>
    <lineage>
        <taxon>Bacteria</taxon>
        <taxon>Pseudomonadati</taxon>
        <taxon>Pseudomonadota</taxon>
        <taxon>Alphaproteobacteria</taxon>
        <taxon>Hyphomicrobiales</taxon>
        <taxon>Nitrobacteraceae</taxon>
        <taxon>Bradyrhizobium</taxon>
    </lineage>
</organism>